<name>A0ABU8UVJ3_9ACTN</name>
<keyword evidence="1" id="KW-0472">Membrane</keyword>
<accession>A0ABU8UVJ3</accession>
<feature type="transmembrane region" description="Helical" evidence="1">
    <location>
        <begin position="507"/>
        <end position="531"/>
    </location>
</feature>
<evidence type="ECO:0000256" key="1">
    <source>
        <dbReference type="SAM" id="Phobius"/>
    </source>
</evidence>
<dbReference type="SUPFAM" id="SSF52540">
    <property type="entry name" value="P-loop containing nucleoside triphosphate hydrolases"/>
    <property type="match status" value="1"/>
</dbReference>
<feature type="domain" description="NACHT" evidence="2">
    <location>
        <begin position="97"/>
        <end position="259"/>
    </location>
</feature>
<keyword evidence="1" id="KW-1133">Transmembrane helix</keyword>
<dbReference type="InterPro" id="IPR007111">
    <property type="entry name" value="NACHT_NTPase"/>
</dbReference>
<keyword evidence="4" id="KW-1185">Reference proteome</keyword>
<feature type="transmembrane region" description="Helical" evidence="1">
    <location>
        <begin position="6"/>
        <end position="22"/>
    </location>
</feature>
<organism evidence="3 4">
    <name type="scientific">Streptomyces machairae</name>
    <dbReference type="NCBI Taxonomy" id="3134109"/>
    <lineage>
        <taxon>Bacteria</taxon>
        <taxon>Bacillati</taxon>
        <taxon>Actinomycetota</taxon>
        <taxon>Actinomycetes</taxon>
        <taxon>Kitasatosporales</taxon>
        <taxon>Streptomycetaceae</taxon>
        <taxon>Streptomyces</taxon>
    </lineage>
</organism>
<feature type="transmembrane region" description="Helical" evidence="1">
    <location>
        <begin position="415"/>
        <end position="437"/>
    </location>
</feature>
<dbReference type="Gene3D" id="3.40.50.300">
    <property type="entry name" value="P-loop containing nucleotide triphosphate hydrolases"/>
    <property type="match status" value="1"/>
</dbReference>
<evidence type="ECO:0000313" key="4">
    <source>
        <dbReference type="Proteomes" id="UP001376459"/>
    </source>
</evidence>
<keyword evidence="1" id="KW-0812">Transmembrane</keyword>
<reference evidence="3 4" key="1">
    <citation type="submission" date="2024-03" db="EMBL/GenBank/DDBJ databases">
        <title>Novel Streptomyces species of biotechnological and ecological value are a feature of Machair soil.</title>
        <authorList>
            <person name="Prole J.R."/>
            <person name="Goodfellow M."/>
            <person name="Allenby N."/>
            <person name="Ward A.C."/>
        </authorList>
    </citation>
    <scope>NUCLEOTIDE SEQUENCE [LARGE SCALE GENOMIC DNA]</scope>
    <source>
        <strain evidence="3 4">MS1.AVA.1</strain>
    </source>
</reference>
<dbReference type="InterPro" id="IPR027417">
    <property type="entry name" value="P-loop_NTPase"/>
</dbReference>
<dbReference type="Proteomes" id="UP001376459">
    <property type="component" value="Unassembled WGS sequence"/>
</dbReference>
<dbReference type="EMBL" id="JBBKAK010000001">
    <property type="protein sequence ID" value="MEJ8672931.1"/>
    <property type="molecule type" value="Genomic_DNA"/>
</dbReference>
<feature type="transmembrane region" description="Helical" evidence="1">
    <location>
        <begin position="383"/>
        <end position="403"/>
    </location>
</feature>
<comment type="caution">
    <text evidence="3">The sequence shown here is derived from an EMBL/GenBank/DDBJ whole genome shotgun (WGS) entry which is preliminary data.</text>
</comment>
<sequence>MATVLALPWAILGVWLALRALQRTPETDVDRLAESLAQESKLRCGEQHRQLLGDRARLIAPIDLGFDAEGERGFMTPLARHGRMSGITTFYQTLPSRRLVITGSPGAGKTFMAIELVLGLLTCDDRSKTDPVPVRLTLTDWDNDTDFGTWLAKRLAAEYRLSLHGAEELVAARRIIPVLDGLDELDATADPHAATPRAIAAVEALNRYLDGKNGAPFVLTCRSWRYRALVAAGHGVREADRIQICPVTAGQARTYLTERRRHAALPDRWPALLNTLGPDADATPPDWLSTPWRLTMVSTVYARDGDPSELIARQRDGVVDEYLLNLYVPEAVAMHPSSPQGRYSAADTERWLAHLAGYLHQTGKQSIVLHELWGLGRGWKARALAGLVGTVLGMLTLLLLLASDRSADAYMGHRYDILIAALTGAGLGGFAAFDLSGPRVLHFARVDQRSEAVAAFRVALRWCLLSLLANALGLAAFVWAYDHWPLLHDAIRRELDGADSPLWPDGLLLWFVFIVLGGLPTTFLTACRYLLVSGIAAGRASDQLWPPLHNRPP</sequence>
<gene>
    <name evidence="3" type="ORF">WKI71_44860</name>
</gene>
<proteinExistence type="predicted"/>
<feature type="transmembrane region" description="Helical" evidence="1">
    <location>
        <begin position="458"/>
        <end position="481"/>
    </location>
</feature>
<dbReference type="Pfam" id="PF05729">
    <property type="entry name" value="NACHT"/>
    <property type="match status" value="1"/>
</dbReference>
<protein>
    <submittedName>
        <fullName evidence="3">NACHT domain-containing protein</fullName>
    </submittedName>
</protein>
<evidence type="ECO:0000313" key="3">
    <source>
        <dbReference type="EMBL" id="MEJ8672931.1"/>
    </source>
</evidence>
<evidence type="ECO:0000259" key="2">
    <source>
        <dbReference type="Pfam" id="PF05729"/>
    </source>
</evidence>